<dbReference type="AlphaFoldDB" id="A0A835Y3L7"/>
<gene>
    <name evidence="2" type="ORF">HYH03_006354</name>
</gene>
<protein>
    <submittedName>
        <fullName evidence="2">Uncharacterized protein</fullName>
    </submittedName>
</protein>
<organism evidence="2 3">
    <name type="scientific">Edaphochlamys debaryana</name>
    <dbReference type="NCBI Taxonomy" id="47281"/>
    <lineage>
        <taxon>Eukaryota</taxon>
        <taxon>Viridiplantae</taxon>
        <taxon>Chlorophyta</taxon>
        <taxon>core chlorophytes</taxon>
        <taxon>Chlorophyceae</taxon>
        <taxon>CS clade</taxon>
        <taxon>Chlamydomonadales</taxon>
        <taxon>Chlamydomonadales incertae sedis</taxon>
        <taxon>Edaphochlamys</taxon>
    </lineage>
</organism>
<evidence type="ECO:0000313" key="3">
    <source>
        <dbReference type="Proteomes" id="UP000612055"/>
    </source>
</evidence>
<feature type="compositionally biased region" description="Low complexity" evidence="1">
    <location>
        <begin position="9"/>
        <end position="23"/>
    </location>
</feature>
<evidence type="ECO:0000256" key="1">
    <source>
        <dbReference type="SAM" id="MobiDB-lite"/>
    </source>
</evidence>
<proteinExistence type="predicted"/>
<dbReference type="EMBL" id="JAEHOE010000024">
    <property type="protein sequence ID" value="KAG2495405.1"/>
    <property type="molecule type" value="Genomic_DNA"/>
</dbReference>
<keyword evidence="3" id="KW-1185">Reference proteome</keyword>
<comment type="caution">
    <text evidence="2">The sequence shown here is derived from an EMBL/GenBank/DDBJ whole genome shotgun (WGS) entry which is preliminary data.</text>
</comment>
<feature type="region of interest" description="Disordered" evidence="1">
    <location>
        <begin position="1"/>
        <end position="23"/>
    </location>
</feature>
<dbReference type="PANTHER" id="PTHR37827">
    <property type="entry name" value="TUDOR DOMAIN-CONTAINING PROTEIN"/>
    <property type="match status" value="1"/>
</dbReference>
<sequence length="244" mass="26033">MVGPARSHTPAATTATAAPTASAPTSADVGAAAADAALQLSLLVEEALRRVAAAALKESGLYVKEEWVRDLLCDSVVADLQEGGCTAGEDDAYGRFQALLYEQLPQAEDDEVRGFAAALHRHLGEALEAAAAAAAGGSGGSDDEEEGPIGGCALCERQMPLTFHHLIPKDVHSRYKKRGLLSTEQLSTGVDICRACHSAIHRTYDNKTLAAQYGSLEALKQSEPLMRFVEWARKQKVRVRPRKL</sequence>
<evidence type="ECO:0000313" key="2">
    <source>
        <dbReference type="EMBL" id="KAG2495405.1"/>
    </source>
</evidence>
<dbReference type="PANTHER" id="PTHR37827:SF1">
    <property type="entry name" value="HNH DOMAIN-CONTAINING PROTEIN"/>
    <property type="match status" value="1"/>
</dbReference>
<dbReference type="OrthoDB" id="533617at2759"/>
<reference evidence="2" key="1">
    <citation type="journal article" date="2020" name="bioRxiv">
        <title>Comparative genomics of Chlamydomonas.</title>
        <authorList>
            <person name="Craig R.J."/>
            <person name="Hasan A.R."/>
            <person name="Ness R.W."/>
            <person name="Keightley P.D."/>
        </authorList>
    </citation>
    <scope>NUCLEOTIDE SEQUENCE</scope>
    <source>
        <strain evidence="2">CCAP 11/70</strain>
    </source>
</reference>
<name>A0A835Y3L7_9CHLO</name>
<dbReference type="Proteomes" id="UP000612055">
    <property type="component" value="Unassembled WGS sequence"/>
</dbReference>
<accession>A0A835Y3L7</accession>